<proteinExistence type="predicted"/>
<dbReference type="AlphaFoldDB" id="A0A9K3IJR9"/>
<organism evidence="2 3">
    <name type="scientific">Helianthus annuus</name>
    <name type="common">Common sunflower</name>
    <dbReference type="NCBI Taxonomy" id="4232"/>
    <lineage>
        <taxon>Eukaryota</taxon>
        <taxon>Viridiplantae</taxon>
        <taxon>Streptophyta</taxon>
        <taxon>Embryophyta</taxon>
        <taxon>Tracheophyta</taxon>
        <taxon>Spermatophyta</taxon>
        <taxon>Magnoliopsida</taxon>
        <taxon>eudicotyledons</taxon>
        <taxon>Gunneridae</taxon>
        <taxon>Pentapetalae</taxon>
        <taxon>asterids</taxon>
        <taxon>campanulids</taxon>
        <taxon>Asterales</taxon>
        <taxon>Asteraceae</taxon>
        <taxon>Asteroideae</taxon>
        <taxon>Heliantheae alliance</taxon>
        <taxon>Heliantheae</taxon>
        <taxon>Helianthus</taxon>
    </lineage>
</organism>
<evidence type="ECO:0000313" key="2">
    <source>
        <dbReference type="EMBL" id="KAF5798223.1"/>
    </source>
</evidence>
<feature type="region of interest" description="Disordered" evidence="1">
    <location>
        <begin position="234"/>
        <end position="278"/>
    </location>
</feature>
<name>A0A9K3IJR9_HELAN</name>
<protein>
    <submittedName>
        <fullName evidence="2">Uncharacterized protein</fullName>
    </submittedName>
</protein>
<evidence type="ECO:0000313" key="3">
    <source>
        <dbReference type="Proteomes" id="UP000215914"/>
    </source>
</evidence>
<comment type="caution">
    <text evidence="2">The sequence shown here is derived from an EMBL/GenBank/DDBJ whole genome shotgun (WGS) entry which is preliminary data.</text>
</comment>
<dbReference type="EMBL" id="MNCJ02000322">
    <property type="protein sequence ID" value="KAF5798223.1"/>
    <property type="molecule type" value="Genomic_DNA"/>
</dbReference>
<reference evidence="2" key="2">
    <citation type="submission" date="2020-06" db="EMBL/GenBank/DDBJ databases">
        <title>Helianthus annuus Genome sequencing and assembly Release 2.</title>
        <authorList>
            <person name="Gouzy J."/>
            <person name="Langlade N."/>
            <person name="Munos S."/>
        </authorList>
    </citation>
    <scope>NUCLEOTIDE SEQUENCE</scope>
    <source>
        <tissue evidence="2">Leaves</tissue>
    </source>
</reference>
<dbReference type="Proteomes" id="UP000215914">
    <property type="component" value="Unassembled WGS sequence"/>
</dbReference>
<accession>A0A9K3IJR9</accession>
<gene>
    <name evidence="2" type="ORF">HanXRQr2_Chr07g0290301</name>
</gene>
<feature type="compositionally biased region" description="Basic and acidic residues" evidence="1">
    <location>
        <begin position="249"/>
        <end position="262"/>
    </location>
</feature>
<evidence type="ECO:0000256" key="1">
    <source>
        <dbReference type="SAM" id="MobiDB-lite"/>
    </source>
</evidence>
<reference evidence="2" key="1">
    <citation type="journal article" date="2017" name="Nature">
        <title>The sunflower genome provides insights into oil metabolism, flowering and Asterid evolution.</title>
        <authorList>
            <person name="Badouin H."/>
            <person name="Gouzy J."/>
            <person name="Grassa C.J."/>
            <person name="Murat F."/>
            <person name="Staton S.E."/>
            <person name="Cottret L."/>
            <person name="Lelandais-Briere C."/>
            <person name="Owens G.L."/>
            <person name="Carrere S."/>
            <person name="Mayjonade B."/>
            <person name="Legrand L."/>
            <person name="Gill N."/>
            <person name="Kane N.C."/>
            <person name="Bowers J.E."/>
            <person name="Hubner S."/>
            <person name="Bellec A."/>
            <person name="Berard A."/>
            <person name="Berges H."/>
            <person name="Blanchet N."/>
            <person name="Boniface M.C."/>
            <person name="Brunel D."/>
            <person name="Catrice O."/>
            <person name="Chaidir N."/>
            <person name="Claudel C."/>
            <person name="Donnadieu C."/>
            <person name="Faraut T."/>
            <person name="Fievet G."/>
            <person name="Helmstetter N."/>
            <person name="King M."/>
            <person name="Knapp S.J."/>
            <person name="Lai Z."/>
            <person name="Le Paslier M.C."/>
            <person name="Lippi Y."/>
            <person name="Lorenzon L."/>
            <person name="Mandel J.R."/>
            <person name="Marage G."/>
            <person name="Marchand G."/>
            <person name="Marquand E."/>
            <person name="Bret-Mestries E."/>
            <person name="Morien E."/>
            <person name="Nambeesan S."/>
            <person name="Nguyen T."/>
            <person name="Pegot-Espagnet P."/>
            <person name="Pouilly N."/>
            <person name="Raftis F."/>
            <person name="Sallet E."/>
            <person name="Schiex T."/>
            <person name="Thomas J."/>
            <person name="Vandecasteele C."/>
            <person name="Vares D."/>
            <person name="Vear F."/>
            <person name="Vautrin S."/>
            <person name="Crespi M."/>
            <person name="Mangin B."/>
            <person name="Burke J.M."/>
            <person name="Salse J."/>
            <person name="Munos S."/>
            <person name="Vincourt P."/>
            <person name="Rieseberg L.H."/>
            <person name="Langlade N.B."/>
        </authorList>
    </citation>
    <scope>NUCLEOTIDE SEQUENCE</scope>
    <source>
        <tissue evidence="2">Leaves</tissue>
    </source>
</reference>
<keyword evidence="3" id="KW-1185">Reference proteome</keyword>
<sequence>MLSLPTTQELYEELLAVLLVSVANKGLMALRMMMRWKAGSKLKLVCMEKGAFVRLWRMFAPDNEAKITTKRCGDDDEGWYETIVGNFRIPKRVALEALLPTGPGSLAALGVHTVAAGGSKGAHAAAAGGSKTSKAKRQENPVSLVVKQAGSGTFRPRKTQAEDYVLVFDTLEGLDMLGATFGASDTGASTGLLVGQKRKVETAPAGAAPKKPSIRRQKVTKLGAHIVQPASVVTTAPLPPPLSSPCKPTGDEKKVEEPERVVQVESNEETVPTHEARGSSLNRLVERYDDILDYSNNVIDPTANRGSAEGEGA</sequence>
<dbReference type="Gramene" id="mRNA:HanXRQr2_Chr07g0290301">
    <property type="protein sequence ID" value="mRNA:HanXRQr2_Chr07g0290301"/>
    <property type="gene ID" value="HanXRQr2_Chr07g0290301"/>
</dbReference>